<name>A0A3R5YY57_9FIRM</name>
<feature type="chain" id="PRO_5038304479" evidence="9">
    <location>
        <begin position="25"/>
        <end position="322"/>
    </location>
</feature>
<dbReference type="Proteomes" id="UP000283701">
    <property type="component" value="Unassembled WGS sequence"/>
</dbReference>
<evidence type="ECO:0000313" key="12">
    <source>
        <dbReference type="EMBL" id="RHF86542.1"/>
    </source>
</evidence>
<feature type="domain" description="PBP" evidence="10">
    <location>
        <begin position="206"/>
        <end position="319"/>
    </location>
</feature>
<dbReference type="PROSITE" id="PS51257">
    <property type="entry name" value="PROKAR_LIPOPROTEIN"/>
    <property type="match status" value="1"/>
</dbReference>
<dbReference type="EMBL" id="QRHP01000002">
    <property type="protein sequence ID" value="RHF86542.1"/>
    <property type="molecule type" value="Genomic_DNA"/>
</dbReference>
<evidence type="ECO:0000256" key="6">
    <source>
        <dbReference type="ARBA" id="ARBA00022729"/>
    </source>
</evidence>
<evidence type="ECO:0000313" key="14">
    <source>
        <dbReference type="Proteomes" id="UP000283738"/>
    </source>
</evidence>
<evidence type="ECO:0000256" key="3">
    <source>
        <dbReference type="ARBA" id="ARBA00008725"/>
    </source>
</evidence>
<accession>A0A3R5YY57</accession>
<keyword evidence="5" id="KW-0592">Phosphate transport</keyword>
<evidence type="ECO:0000313" key="13">
    <source>
        <dbReference type="Proteomes" id="UP000283701"/>
    </source>
</evidence>
<comment type="subunit">
    <text evidence="4">The complex is composed of two ATP-binding proteins (PstB), two transmembrane proteins (PstC and PstA) and a solute-binding protein (PstS).</text>
</comment>
<dbReference type="PANTHER" id="PTHR30570:SF1">
    <property type="entry name" value="PHOSPHATE-BINDING PROTEIN PSTS"/>
    <property type="match status" value="1"/>
</dbReference>
<feature type="signal peptide" evidence="9">
    <location>
        <begin position="1"/>
        <end position="24"/>
    </location>
</feature>
<organism evidence="11 14">
    <name type="scientific">Roseburia inulinivorans</name>
    <dbReference type="NCBI Taxonomy" id="360807"/>
    <lineage>
        <taxon>Bacteria</taxon>
        <taxon>Bacillati</taxon>
        <taxon>Bacillota</taxon>
        <taxon>Clostridia</taxon>
        <taxon>Lachnospirales</taxon>
        <taxon>Lachnospiraceae</taxon>
        <taxon>Roseburia</taxon>
    </lineage>
</organism>
<dbReference type="AlphaFoldDB" id="A0A3R5YY57"/>
<evidence type="ECO:0000256" key="2">
    <source>
        <dbReference type="ARBA" id="ARBA00004193"/>
    </source>
</evidence>
<proteinExistence type="inferred from homology"/>
<evidence type="ECO:0000256" key="9">
    <source>
        <dbReference type="SAM" id="SignalP"/>
    </source>
</evidence>
<keyword evidence="7" id="KW-0564">Palmitate</keyword>
<comment type="similarity">
    <text evidence="3">Belongs to the PstS family.</text>
</comment>
<dbReference type="InterPro" id="IPR050811">
    <property type="entry name" value="Phosphate_ABC_transporter"/>
</dbReference>
<keyword evidence="6 9" id="KW-0732">Signal</keyword>
<reference evidence="13 14" key="1">
    <citation type="submission" date="2018-08" db="EMBL/GenBank/DDBJ databases">
        <title>A genome reference for cultivated species of the human gut microbiota.</title>
        <authorList>
            <person name="Zou Y."/>
            <person name="Xue W."/>
            <person name="Luo G."/>
        </authorList>
    </citation>
    <scope>NUCLEOTIDE SEQUENCE [LARGE SCALE GENOMIC DNA]</scope>
    <source>
        <strain evidence="11 14">AF28-15</strain>
        <strain evidence="12 13">AM23-23AC</strain>
    </source>
</reference>
<feature type="domain" description="PBP" evidence="10">
    <location>
        <begin position="66"/>
        <end position="185"/>
    </location>
</feature>
<sequence>MKMKKKVISLFVTGMLAVSMIAGCGSDNTAADAGTTADASADAAADTTAEETPTADSADFDASEYVNVLSREDGSGTRGAFIELFGIEEKDADGNKVDNTTEEAIITNSTSVMLTSVASDEYAIGYVSLGSLDETVKAVSIDGAEATVENIKNGTYTIARPFNIATKGEVSDIAQDFINYIMSAEGQAVITENGYIGSDDAAAFESNGATGKVTVSGSSSVTPVMEKLKEAYTAVNSGAEIEIQESDSTTGMTDAAAGTSDIGMASRELKDSETEQGLTATTIAMDGIAVVVNLDNPTANLTSDQVKGVYVGDITSWDELAE</sequence>
<keyword evidence="8" id="KW-0449">Lipoprotein</keyword>
<keyword evidence="5" id="KW-0813">Transport</keyword>
<evidence type="ECO:0000256" key="1">
    <source>
        <dbReference type="ARBA" id="ARBA00002841"/>
    </source>
</evidence>
<gene>
    <name evidence="12" type="ORF">DW654_02830</name>
    <name evidence="11" type="ORF">DWY96_09330</name>
</gene>
<dbReference type="Gene3D" id="3.40.190.10">
    <property type="entry name" value="Periplasmic binding protein-like II"/>
    <property type="match status" value="2"/>
</dbReference>
<evidence type="ECO:0000256" key="7">
    <source>
        <dbReference type="ARBA" id="ARBA00023139"/>
    </source>
</evidence>
<protein>
    <submittedName>
        <fullName evidence="11">Phosphate ABC transporter substrate-binding protein</fullName>
    </submittedName>
</protein>
<evidence type="ECO:0000256" key="4">
    <source>
        <dbReference type="ARBA" id="ARBA00011529"/>
    </source>
</evidence>
<comment type="subcellular location">
    <subcellularLocation>
        <location evidence="2">Cell membrane</location>
        <topology evidence="2">Lipid-anchor</topology>
    </subcellularLocation>
</comment>
<evidence type="ECO:0000313" key="11">
    <source>
        <dbReference type="EMBL" id="RGQ48699.1"/>
    </source>
</evidence>
<comment type="caution">
    <text evidence="11">The sequence shown here is derived from an EMBL/GenBank/DDBJ whole genome shotgun (WGS) entry which is preliminary data.</text>
</comment>
<evidence type="ECO:0000256" key="8">
    <source>
        <dbReference type="ARBA" id="ARBA00023288"/>
    </source>
</evidence>
<dbReference type="GO" id="GO:0006817">
    <property type="term" value="P:phosphate ion transport"/>
    <property type="evidence" value="ECO:0007669"/>
    <property type="project" value="UniProtKB-KW"/>
</dbReference>
<evidence type="ECO:0000259" key="10">
    <source>
        <dbReference type="Pfam" id="PF12849"/>
    </source>
</evidence>
<comment type="function">
    <text evidence="1">Part of the ABC transporter complex PstSACB involved in phosphate import.</text>
</comment>
<dbReference type="PANTHER" id="PTHR30570">
    <property type="entry name" value="PERIPLASMIC PHOSPHATE BINDING COMPONENT OF PHOSPHATE ABC TRANSPORTER"/>
    <property type="match status" value="1"/>
</dbReference>
<dbReference type="Proteomes" id="UP000283738">
    <property type="component" value="Unassembled WGS sequence"/>
</dbReference>
<dbReference type="SUPFAM" id="SSF53850">
    <property type="entry name" value="Periplasmic binding protein-like II"/>
    <property type="match status" value="2"/>
</dbReference>
<dbReference type="EMBL" id="QRTF01000018">
    <property type="protein sequence ID" value="RGQ48699.1"/>
    <property type="molecule type" value="Genomic_DNA"/>
</dbReference>
<dbReference type="Pfam" id="PF12849">
    <property type="entry name" value="PBP_like_2"/>
    <property type="match status" value="2"/>
</dbReference>
<dbReference type="InterPro" id="IPR024370">
    <property type="entry name" value="PBP_domain"/>
</dbReference>
<dbReference type="GO" id="GO:0005886">
    <property type="term" value="C:plasma membrane"/>
    <property type="evidence" value="ECO:0007669"/>
    <property type="project" value="UniProtKB-SubCell"/>
</dbReference>
<evidence type="ECO:0000256" key="5">
    <source>
        <dbReference type="ARBA" id="ARBA00022592"/>
    </source>
</evidence>